<keyword evidence="1" id="KW-0067">ATP-binding</keyword>
<keyword evidence="1" id="KW-0547">Nucleotide-binding</keyword>
<dbReference type="Proteomes" id="UP000250235">
    <property type="component" value="Unassembled WGS sequence"/>
</dbReference>
<gene>
    <name evidence="1" type="ORF">F511_22793</name>
</gene>
<accession>A0A2Z7C583</accession>
<dbReference type="EMBL" id="KQ999341">
    <property type="protein sequence ID" value="KZV41877.1"/>
    <property type="molecule type" value="Genomic_DNA"/>
</dbReference>
<dbReference type="GO" id="GO:0004386">
    <property type="term" value="F:helicase activity"/>
    <property type="evidence" value="ECO:0007669"/>
    <property type="project" value="UniProtKB-KW"/>
</dbReference>
<proteinExistence type="predicted"/>
<protein>
    <submittedName>
        <fullName evidence="1">Regulator of telomere elongation helicase 1</fullName>
    </submittedName>
</protein>
<keyword evidence="2" id="KW-1185">Reference proteome</keyword>
<name>A0A2Z7C583_9LAMI</name>
<evidence type="ECO:0000313" key="1">
    <source>
        <dbReference type="EMBL" id="KZV41877.1"/>
    </source>
</evidence>
<organism evidence="1 2">
    <name type="scientific">Dorcoceras hygrometricum</name>
    <dbReference type="NCBI Taxonomy" id="472368"/>
    <lineage>
        <taxon>Eukaryota</taxon>
        <taxon>Viridiplantae</taxon>
        <taxon>Streptophyta</taxon>
        <taxon>Embryophyta</taxon>
        <taxon>Tracheophyta</taxon>
        <taxon>Spermatophyta</taxon>
        <taxon>Magnoliopsida</taxon>
        <taxon>eudicotyledons</taxon>
        <taxon>Gunneridae</taxon>
        <taxon>Pentapetalae</taxon>
        <taxon>asterids</taxon>
        <taxon>lamiids</taxon>
        <taxon>Lamiales</taxon>
        <taxon>Gesneriaceae</taxon>
        <taxon>Didymocarpoideae</taxon>
        <taxon>Trichosporeae</taxon>
        <taxon>Loxocarpinae</taxon>
        <taxon>Dorcoceras</taxon>
    </lineage>
</organism>
<evidence type="ECO:0000313" key="2">
    <source>
        <dbReference type="Proteomes" id="UP000250235"/>
    </source>
</evidence>
<keyword evidence="1" id="KW-0378">Hydrolase</keyword>
<reference evidence="1 2" key="1">
    <citation type="journal article" date="2015" name="Proc. Natl. Acad. Sci. U.S.A.">
        <title>The resurrection genome of Boea hygrometrica: A blueprint for survival of dehydration.</title>
        <authorList>
            <person name="Xiao L."/>
            <person name="Yang G."/>
            <person name="Zhang L."/>
            <person name="Yang X."/>
            <person name="Zhao S."/>
            <person name="Ji Z."/>
            <person name="Zhou Q."/>
            <person name="Hu M."/>
            <person name="Wang Y."/>
            <person name="Chen M."/>
            <person name="Xu Y."/>
            <person name="Jin H."/>
            <person name="Xiao X."/>
            <person name="Hu G."/>
            <person name="Bao F."/>
            <person name="Hu Y."/>
            <person name="Wan P."/>
            <person name="Li L."/>
            <person name="Deng X."/>
            <person name="Kuang T."/>
            <person name="Xiang C."/>
            <person name="Zhu J.K."/>
            <person name="Oliver M.J."/>
            <person name="He Y."/>
        </authorList>
    </citation>
    <scope>NUCLEOTIDE SEQUENCE [LARGE SCALE GENOMIC DNA]</scope>
    <source>
        <strain evidence="2">cv. XS01</strain>
    </source>
</reference>
<sequence length="75" mass="8938">MSLENAKRQRLDKLERRRFEVPLEFQSMEFAYNQSLIFQQMATVNINQQAQAQIDSNTIVYSNGKDRQDRNIAWN</sequence>
<keyword evidence="1" id="KW-0347">Helicase</keyword>
<dbReference type="AlphaFoldDB" id="A0A2Z7C583"/>